<evidence type="ECO:0000259" key="1">
    <source>
        <dbReference type="PROSITE" id="PS51186"/>
    </source>
</evidence>
<dbReference type="Pfam" id="PF12746">
    <property type="entry name" value="GNAT_acetyltran"/>
    <property type="match status" value="1"/>
</dbReference>
<dbReference type="InterPro" id="IPR016181">
    <property type="entry name" value="Acyl_CoA_acyltransferase"/>
</dbReference>
<dbReference type="PANTHER" id="PTHR31143">
    <property type="match status" value="1"/>
</dbReference>
<evidence type="ECO:0000313" key="2">
    <source>
        <dbReference type="EMBL" id="MCU7378275.1"/>
    </source>
</evidence>
<feature type="domain" description="N-acetyltransferase" evidence="1">
    <location>
        <begin position="132"/>
        <end position="262"/>
    </location>
</feature>
<dbReference type="Gene3D" id="3.40.630.110">
    <property type="entry name" value="GNAT acetyltransferase-like"/>
    <property type="match status" value="1"/>
</dbReference>
<sequence length="262" mass="29172">MIEVKKEDLDQIAPMFSGIEDSMVIACLQGYMGKAYLASWTNPKAALIISGEYSFFGGNPNSEDAAYLVRHFFRVCQAQSSVAIFDDDQPGWETLLLACDVNHPEPVARYGIVQKDYIFDLTKLQRYADSLPPGFSLIPFDENLYAQAMAEPWSREFCETFSSAKDFLERGLGFAAVDKGKLVSAASTMTVYDGGAEIQVATRENYRRKGLALCCAAALVKECSLRGIRPCWDAANLASKKMALKLGYEYRGEYTTIHMHRS</sequence>
<dbReference type="RefSeq" id="WP_148395893.1">
    <property type="nucleotide sequence ID" value="NZ_JAJAGH010000008.1"/>
</dbReference>
<dbReference type="InterPro" id="IPR042573">
    <property type="entry name" value="GNAT_acetyltra_N"/>
</dbReference>
<organism evidence="2 3">
    <name type="scientific">Hominibacterium faecale</name>
    <dbReference type="NCBI Taxonomy" id="2839743"/>
    <lineage>
        <taxon>Bacteria</taxon>
        <taxon>Bacillati</taxon>
        <taxon>Bacillota</taxon>
        <taxon>Clostridia</taxon>
        <taxon>Peptostreptococcales</taxon>
        <taxon>Anaerovoracaceae</taxon>
        <taxon>Hominibacterium</taxon>
    </lineage>
</organism>
<dbReference type="InterPro" id="IPR000182">
    <property type="entry name" value="GNAT_dom"/>
</dbReference>
<dbReference type="PANTHER" id="PTHR31143:SF2">
    <property type="entry name" value="FR47-LIKE DOMAIN-CONTAINING PROTEIN-RELATED"/>
    <property type="match status" value="1"/>
</dbReference>
<dbReference type="AlphaFoldDB" id="A0A9J6QTZ8"/>
<protein>
    <submittedName>
        <fullName evidence="2">GNAT family N-acetyltransferase</fullName>
    </submittedName>
</protein>
<dbReference type="SUPFAM" id="SSF55729">
    <property type="entry name" value="Acyl-CoA N-acyltransferases (Nat)"/>
    <property type="match status" value="1"/>
</dbReference>
<keyword evidence="3" id="KW-1185">Reference proteome</keyword>
<dbReference type="Proteomes" id="UP001065549">
    <property type="component" value="Unassembled WGS sequence"/>
</dbReference>
<dbReference type="EMBL" id="JAOSHN010000003">
    <property type="protein sequence ID" value="MCU7378275.1"/>
    <property type="molecule type" value="Genomic_DNA"/>
</dbReference>
<comment type="caution">
    <text evidence="2">The sequence shown here is derived from an EMBL/GenBank/DDBJ whole genome shotgun (WGS) entry which is preliminary data.</text>
</comment>
<evidence type="ECO:0000313" key="3">
    <source>
        <dbReference type="Proteomes" id="UP001065549"/>
    </source>
</evidence>
<dbReference type="Gene3D" id="3.40.630.30">
    <property type="match status" value="1"/>
</dbReference>
<proteinExistence type="predicted"/>
<gene>
    <name evidence="2" type="ORF">OBO34_07885</name>
</gene>
<accession>A0A9J6QTZ8</accession>
<name>A0A9J6QTZ8_9FIRM</name>
<dbReference type="InterPro" id="IPR027365">
    <property type="entry name" value="GNAT_acetyltra_YdfB-like"/>
</dbReference>
<reference evidence="2" key="1">
    <citation type="submission" date="2022-09" db="EMBL/GenBank/DDBJ databases">
        <title>Culturomic study of gut microbiota in children with autism spectrum disorder.</title>
        <authorList>
            <person name="Efimov B.A."/>
            <person name="Chaplin A.V."/>
            <person name="Sokolova S.R."/>
            <person name="Pikina A.P."/>
            <person name="Korzhanova M."/>
            <person name="Belova V."/>
            <person name="Korostin D."/>
        </authorList>
    </citation>
    <scope>NUCLEOTIDE SEQUENCE</scope>
    <source>
        <strain evidence="2">ASD5510</strain>
    </source>
</reference>
<dbReference type="GO" id="GO:0016747">
    <property type="term" value="F:acyltransferase activity, transferring groups other than amino-acyl groups"/>
    <property type="evidence" value="ECO:0007669"/>
    <property type="project" value="InterPro"/>
</dbReference>
<dbReference type="PROSITE" id="PS51186">
    <property type="entry name" value="GNAT"/>
    <property type="match status" value="1"/>
</dbReference>